<evidence type="ECO:0000313" key="7">
    <source>
        <dbReference type="EMBL" id="KGM06367.1"/>
    </source>
</evidence>
<dbReference type="PANTHER" id="PTHR43701:SF2">
    <property type="entry name" value="MEMBRANE TRANSPORTER PROTEIN YJNA-RELATED"/>
    <property type="match status" value="1"/>
</dbReference>
<proteinExistence type="inferred from homology"/>
<feature type="transmembrane region" description="Helical" evidence="6">
    <location>
        <begin position="259"/>
        <end position="278"/>
    </location>
</feature>
<dbReference type="AlphaFoldDB" id="A0A0A0BFB7"/>
<dbReference type="PANTHER" id="PTHR43701">
    <property type="entry name" value="MEMBRANE TRANSPORTER PROTEIN MJ0441-RELATED"/>
    <property type="match status" value="1"/>
</dbReference>
<dbReference type="Pfam" id="PF01925">
    <property type="entry name" value="TauE"/>
    <property type="match status" value="1"/>
</dbReference>
<dbReference type="RefSeq" id="WP_036315228.1">
    <property type="nucleotide sequence ID" value="NZ_JRQD01000005.1"/>
</dbReference>
<evidence type="ECO:0000256" key="2">
    <source>
        <dbReference type="ARBA" id="ARBA00009142"/>
    </source>
</evidence>
<name>A0A0A0BFB7_9GAMM</name>
<dbReference type="GO" id="GO:0005886">
    <property type="term" value="C:plasma membrane"/>
    <property type="evidence" value="ECO:0007669"/>
    <property type="project" value="UniProtKB-SubCell"/>
</dbReference>
<feature type="transmembrane region" description="Helical" evidence="6">
    <location>
        <begin position="65"/>
        <end position="86"/>
    </location>
</feature>
<keyword evidence="4 6" id="KW-1133">Transmembrane helix</keyword>
<comment type="caution">
    <text evidence="7">The sequence shown here is derived from an EMBL/GenBank/DDBJ whole genome shotgun (WGS) entry which is preliminary data.</text>
</comment>
<dbReference type="Proteomes" id="UP000029999">
    <property type="component" value="Unassembled WGS sequence"/>
</dbReference>
<sequence>MLLIIGIVIGLVLGLTGSGGSVFAVPLLIVLAGISIEHAIGLSLATVAASAIFGTVKLRTKQPVMWLPAIILSLSGVLAAPVGQWAGSQLSVLVLTLCFVVLASTIAIVMWRKAMQCPDSATITRASDLSNSHSGAATCRLSPNGQFKLKPRCMIGLVIGGLIVGLLSGLLGVGGGFIIIPLLLFLSQVTMQQAVSTSLVVISVISTVGFISYLFIHHSSDKTLAYPLLSWLVGGGIIGMFLGQILTNKIADARLQKSFAIALFLMALMMLLSPFILVK</sequence>
<dbReference type="InterPro" id="IPR051598">
    <property type="entry name" value="TSUP/Inactive_protease-like"/>
</dbReference>
<evidence type="ECO:0000256" key="5">
    <source>
        <dbReference type="ARBA" id="ARBA00023136"/>
    </source>
</evidence>
<organism evidence="7 8">
    <name type="scientific">Methylophaga thiooxydans</name>
    <dbReference type="NCBI Taxonomy" id="392484"/>
    <lineage>
        <taxon>Bacteria</taxon>
        <taxon>Pseudomonadati</taxon>
        <taxon>Pseudomonadota</taxon>
        <taxon>Gammaproteobacteria</taxon>
        <taxon>Thiotrichales</taxon>
        <taxon>Piscirickettsiaceae</taxon>
        <taxon>Methylophaga</taxon>
    </lineage>
</organism>
<comment type="subcellular location">
    <subcellularLocation>
        <location evidence="6">Cell membrane</location>
        <topology evidence="6">Multi-pass membrane protein</topology>
    </subcellularLocation>
    <subcellularLocation>
        <location evidence="1">Membrane</location>
        <topology evidence="1">Multi-pass membrane protein</topology>
    </subcellularLocation>
</comment>
<evidence type="ECO:0000256" key="6">
    <source>
        <dbReference type="RuleBase" id="RU363041"/>
    </source>
</evidence>
<dbReference type="EMBL" id="JRQD01000005">
    <property type="protein sequence ID" value="KGM06367.1"/>
    <property type="molecule type" value="Genomic_DNA"/>
</dbReference>
<feature type="transmembrane region" description="Helical" evidence="6">
    <location>
        <begin position="28"/>
        <end position="53"/>
    </location>
</feature>
<dbReference type="STRING" id="392484.LP43_2242"/>
<comment type="similarity">
    <text evidence="2 6">Belongs to the 4-toluene sulfonate uptake permease (TSUP) (TC 2.A.102) family.</text>
</comment>
<evidence type="ECO:0000256" key="3">
    <source>
        <dbReference type="ARBA" id="ARBA00022692"/>
    </source>
</evidence>
<feature type="transmembrane region" description="Helical" evidence="6">
    <location>
        <begin position="198"/>
        <end position="216"/>
    </location>
</feature>
<evidence type="ECO:0000256" key="1">
    <source>
        <dbReference type="ARBA" id="ARBA00004141"/>
    </source>
</evidence>
<dbReference type="InterPro" id="IPR002781">
    <property type="entry name" value="TM_pro_TauE-like"/>
</dbReference>
<feature type="transmembrane region" description="Helical" evidence="6">
    <location>
        <begin position="92"/>
        <end position="111"/>
    </location>
</feature>
<keyword evidence="6" id="KW-1003">Cell membrane</keyword>
<feature type="transmembrane region" description="Helical" evidence="6">
    <location>
        <begin position="155"/>
        <end position="186"/>
    </location>
</feature>
<reference evidence="7 8" key="1">
    <citation type="submission" date="2014-09" db="EMBL/GenBank/DDBJ databases">
        <authorList>
            <person name="Grob C."/>
            <person name="Taubert M."/>
            <person name="Howat A.M."/>
            <person name="Burns O.J."/>
            <person name="Dixon J.L."/>
            <person name="Chen Y."/>
            <person name="Murrell J.C."/>
        </authorList>
    </citation>
    <scope>NUCLEOTIDE SEQUENCE [LARGE SCALE GENOMIC DNA]</scope>
    <source>
        <strain evidence="7">L4</strain>
    </source>
</reference>
<evidence type="ECO:0000256" key="4">
    <source>
        <dbReference type="ARBA" id="ARBA00022989"/>
    </source>
</evidence>
<accession>A0A0A0BFB7</accession>
<evidence type="ECO:0000313" key="8">
    <source>
        <dbReference type="Proteomes" id="UP000029999"/>
    </source>
</evidence>
<keyword evidence="5 6" id="KW-0472">Membrane</keyword>
<keyword evidence="3 6" id="KW-0812">Transmembrane</keyword>
<gene>
    <name evidence="7" type="ORF">LP43_2242</name>
</gene>
<feature type="transmembrane region" description="Helical" evidence="6">
    <location>
        <begin position="228"/>
        <end position="247"/>
    </location>
</feature>
<protein>
    <recommendedName>
        <fullName evidence="6">Probable membrane transporter protein</fullName>
    </recommendedName>
</protein>